<feature type="transmembrane region" description="Helical" evidence="1">
    <location>
        <begin position="313"/>
        <end position="337"/>
    </location>
</feature>
<organism evidence="3 4">
    <name type="scientific">Peptostreptococcus russellii</name>
    <dbReference type="NCBI Taxonomy" id="215200"/>
    <lineage>
        <taxon>Bacteria</taxon>
        <taxon>Bacillati</taxon>
        <taxon>Bacillota</taxon>
        <taxon>Clostridia</taxon>
        <taxon>Peptostreptococcales</taxon>
        <taxon>Peptostreptococcaceae</taxon>
        <taxon>Peptostreptococcus</taxon>
    </lineage>
</organism>
<feature type="transmembrane region" description="Helical" evidence="1">
    <location>
        <begin position="173"/>
        <end position="194"/>
    </location>
</feature>
<name>A0A2P7Q1V0_9FIRM</name>
<feature type="transmembrane region" description="Helical" evidence="1">
    <location>
        <begin position="280"/>
        <end position="301"/>
    </location>
</feature>
<evidence type="ECO:0000313" key="4">
    <source>
        <dbReference type="Proteomes" id="UP000241434"/>
    </source>
</evidence>
<feature type="transmembrane region" description="Helical" evidence="1">
    <location>
        <begin position="12"/>
        <end position="30"/>
    </location>
</feature>
<dbReference type="OrthoDB" id="9805025at2"/>
<keyword evidence="1" id="KW-1133">Transmembrane helix</keyword>
<dbReference type="InterPro" id="IPR006976">
    <property type="entry name" value="VanZ-like"/>
</dbReference>
<dbReference type="RefSeq" id="WP_106776692.1">
    <property type="nucleotide sequence ID" value="NZ_JYGE01000003.1"/>
</dbReference>
<feature type="transmembrane region" description="Helical" evidence="1">
    <location>
        <begin position="139"/>
        <end position="161"/>
    </location>
</feature>
<dbReference type="PANTHER" id="PTHR36834">
    <property type="entry name" value="MEMBRANE PROTEIN-RELATED"/>
    <property type="match status" value="1"/>
</dbReference>
<proteinExistence type="predicted"/>
<accession>A0A2P7Q1V0</accession>
<evidence type="ECO:0000313" key="3">
    <source>
        <dbReference type="EMBL" id="PSJ31927.1"/>
    </source>
</evidence>
<dbReference type="PANTHER" id="PTHR36834:SF1">
    <property type="entry name" value="INTEGRAL MEMBRANE PROTEIN"/>
    <property type="match status" value="1"/>
</dbReference>
<feature type="transmembrane region" description="Helical" evidence="1">
    <location>
        <begin position="217"/>
        <end position="250"/>
    </location>
</feature>
<feature type="transmembrane region" description="Helical" evidence="1">
    <location>
        <begin position="109"/>
        <end position="127"/>
    </location>
</feature>
<keyword evidence="4" id="KW-1185">Reference proteome</keyword>
<gene>
    <name evidence="3" type="ORF">UF10_04810</name>
</gene>
<dbReference type="EMBL" id="JYGE01000003">
    <property type="protein sequence ID" value="PSJ31927.1"/>
    <property type="molecule type" value="Genomic_DNA"/>
</dbReference>
<dbReference type="Proteomes" id="UP000241434">
    <property type="component" value="Unassembled WGS sequence"/>
</dbReference>
<dbReference type="AlphaFoldDB" id="A0A2P7Q1V0"/>
<evidence type="ECO:0000256" key="1">
    <source>
        <dbReference type="SAM" id="Phobius"/>
    </source>
</evidence>
<dbReference type="Pfam" id="PF04892">
    <property type="entry name" value="VanZ"/>
    <property type="match status" value="1"/>
</dbReference>
<evidence type="ECO:0000259" key="2">
    <source>
        <dbReference type="Pfam" id="PF04892"/>
    </source>
</evidence>
<feature type="domain" description="VanZ-like" evidence="2">
    <location>
        <begin position="47"/>
        <end position="190"/>
    </location>
</feature>
<dbReference type="InterPro" id="IPR053150">
    <property type="entry name" value="Teicoplanin_resist-assoc"/>
</dbReference>
<sequence>MTYISSIKTGILIFPMLALFITIPYMIWMYRRYGSINIIKTLIVYSFVLYLESCYLLVILPLPKVADVHTSYSQMINLIPFVFIGDFIRESPFNLFRLSTYIQAIKDPTFYVPIFNILMLIPFGMYLRYYFKFSLKKVIIFTALLSLFFELTQLSGLYFIYDSPYRICDIDDIIQNTTGGLLGYYIVGLFNSILPDRDNLDEVSLKKGESVSGLRRIFAFAIDVFVIGFISSTIAIFIPFSFIIVTLLYFTFMPIKNGRTIGSRILNFHFEMENKNKRNLFLRSLGIVVYFYALPRFLNFIMDLINGRADNMLLVSIFFSAFMLFIIYLLLNIILILSNRKFPFDKIGRVSYYSDIKK</sequence>
<keyword evidence="1" id="KW-0812">Transmembrane</keyword>
<protein>
    <recommendedName>
        <fullName evidence="2">VanZ-like domain-containing protein</fullName>
    </recommendedName>
</protein>
<comment type="caution">
    <text evidence="3">The sequence shown here is derived from an EMBL/GenBank/DDBJ whole genome shotgun (WGS) entry which is preliminary data.</text>
</comment>
<feature type="transmembrane region" description="Helical" evidence="1">
    <location>
        <begin position="42"/>
        <end position="60"/>
    </location>
</feature>
<keyword evidence="1" id="KW-0472">Membrane</keyword>
<reference evidence="3" key="1">
    <citation type="thesis" date="2015" institute="Rutgers" country="The State University of New Jersey, 14 College Farm Rd., New Brunswick, NJ, USA">
        <title>Ammonia toxicity in bacteria and its implications for treatment of and resource recovery from highly nitrogenous organic wastes.</title>
        <authorList>
            <person name="Luther A.K."/>
        </authorList>
    </citation>
    <scope>NUCLEOTIDE SEQUENCE</scope>
    <source>
        <strain evidence="3">RT-10B</strain>
    </source>
</reference>